<keyword evidence="2" id="KW-1185">Reference proteome</keyword>
<dbReference type="EMBL" id="MDZC01000010">
    <property type="protein sequence ID" value="OGX88921.1"/>
    <property type="molecule type" value="Genomic_DNA"/>
</dbReference>
<comment type="caution">
    <text evidence="1">The sequence shown here is derived from an EMBL/GenBank/DDBJ whole genome shotgun (WGS) entry which is preliminary data.</text>
</comment>
<dbReference type="Proteomes" id="UP000177791">
    <property type="component" value="Unassembled WGS sequence"/>
</dbReference>
<dbReference type="OrthoDB" id="885126at2"/>
<name>A0A1G1TDI9_9BACT</name>
<reference evidence="1 2" key="1">
    <citation type="submission" date="2016-08" db="EMBL/GenBank/DDBJ databases">
        <title>Hymenobacter coccineus sp. nov., Hymenobacter lapidarius sp. nov. and Hymenobacter glacialis sp. nov., isolated from Antarctic soil.</title>
        <authorList>
            <person name="Sedlacek I."/>
            <person name="Kralova S."/>
            <person name="Kyrova K."/>
            <person name="Maslanova I."/>
            <person name="Stankova E."/>
            <person name="Vrbovska V."/>
            <person name="Nemec M."/>
            <person name="Bartak M."/>
            <person name="Svec P."/>
            <person name="Busse H.-J."/>
            <person name="Pantucek R."/>
        </authorList>
    </citation>
    <scope>NUCLEOTIDE SEQUENCE [LARGE SCALE GENOMIC DNA]</scope>
    <source>
        <strain evidence="1 2">CCM 8648</strain>
    </source>
</reference>
<dbReference type="AlphaFoldDB" id="A0A1G1TDI9"/>
<sequence>MDEFKTLVWILLAIGAFVYRMIKKVQENSARESRERPAGGVVPGLPTASFQELLQQMQARNAPMPAAPAPPNSTLAPLAPAERTLGGRLMPREIARPTFSKERVAVRQASLEAPATARSRAFTPSVVVRRASDQPRAYTESLLESDKQGSVGRSAAPLNETVRQMLQQPDGVRAAFVLSEIFQRKY</sequence>
<evidence type="ECO:0000313" key="1">
    <source>
        <dbReference type="EMBL" id="OGX88921.1"/>
    </source>
</evidence>
<accession>A0A1G1TDI9</accession>
<evidence type="ECO:0000313" key="2">
    <source>
        <dbReference type="Proteomes" id="UP000177791"/>
    </source>
</evidence>
<organism evidence="1 2">
    <name type="scientific">Hymenobacter glacialis</name>
    <dbReference type="NCBI Taxonomy" id="1908236"/>
    <lineage>
        <taxon>Bacteria</taxon>
        <taxon>Pseudomonadati</taxon>
        <taxon>Bacteroidota</taxon>
        <taxon>Cytophagia</taxon>
        <taxon>Cytophagales</taxon>
        <taxon>Hymenobacteraceae</taxon>
        <taxon>Hymenobacter</taxon>
    </lineage>
</organism>
<proteinExistence type="predicted"/>
<protein>
    <submittedName>
        <fullName evidence="1">Uncharacterized protein</fullName>
    </submittedName>
</protein>
<dbReference type="RefSeq" id="WP_070731886.1">
    <property type="nucleotide sequence ID" value="NZ_MDZC01000010.1"/>
</dbReference>
<gene>
    <name evidence="1" type="ORF">BEN48_08240</name>
</gene>